<dbReference type="Gene3D" id="3.40.50.150">
    <property type="entry name" value="Vaccinia Virus protein VP39"/>
    <property type="match status" value="1"/>
</dbReference>
<dbReference type="CTD" id="36809"/>
<dbReference type="SUPFAM" id="SSF53335">
    <property type="entry name" value="S-adenosyl-L-methionine-dependent methyltransferases"/>
    <property type="match status" value="1"/>
</dbReference>
<keyword evidence="3 8" id="KW-0949">S-adenosyl-L-methionine</keyword>
<evidence type="ECO:0000256" key="10">
    <source>
        <dbReference type="PIRSR" id="PIRSR015894-2"/>
    </source>
</evidence>
<dbReference type="PANTHER" id="PTHR10738">
    <property type="entry name" value="PROTEIN ARGININE N-METHYLTRANSFERASE 5"/>
    <property type="match status" value="1"/>
</dbReference>
<name>A0A6J1RXZ5_FRAOC</name>
<dbReference type="GO" id="GO:0005634">
    <property type="term" value="C:nucleus"/>
    <property type="evidence" value="ECO:0007669"/>
    <property type="project" value="TreeGrafter"/>
</dbReference>
<keyword evidence="15" id="KW-1185">Reference proteome</keyword>
<dbReference type="InterPro" id="IPR035248">
    <property type="entry name" value="PRMT5_C"/>
</dbReference>
<dbReference type="AlphaFoldDB" id="A0A6J1RXZ5"/>
<feature type="domain" description="PRMT5 arginine-N-methyltransferase" evidence="12">
    <location>
        <begin position="295"/>
        <end position="459"/>
    </location>
</feature>
<keyword evidence="5" id="KW-0805">Transcription regulation</keyword>
<dbReference type="GO" id="GO:0035243">
    <property type="term" value="F:protein-arginine omega-N symmetric methyltransferase activity"/>
    <property type="evidence" value="ECO:0007669"/>
    <property type="project" value="UniProtKB-EC"/>
</dbReference>
<dbReference type="InterPro" id="IPR035247">
    <property type="entry name" value="PRMT5_TIM"/>
</dbReference>
<dbReference type="InterPro" id="IPR007857">
    <property type="entry name" value="Arg_MeTrfase_PRMT5"/>
</dbReference>
<sequence>MANQDNNSGRKASCGLDFVSVLDIRQCLAYSAENKYDFTMMPIVHPRYKREFLSGKGKNRQGPLTRSDLLLQSSDWTNMIVGKMSSYIDVDSEDSTYRRQSEELLAQEMTYASHLNLCAVTLQLTSINNVNLARILYSKIVNPYSYQIWLRVPMESPFVQSLEYRKDIPNKEDLVKEKENNPWEWWNVFRSVCNYNRRLGVALEVSADLPSTEEIDRWLGEPVRCLILPTSLFLTNKKGYPVLSRAHQTLLRKFVPLGVQLVVTGSVMHGSVQYYQQYIEHLWQNVRLSDPLVGFARGYEDFLQCPLQPLMDNLESHTYEVFEKDPVKYTEYQNAMLKAIVDRVPEDQAADKTLTVMVVGAGRGPLVRALLNAADKAQRKVNVYAVEKNPNAIVTLLSQKEETWHERVTVVSCDMRHWEAPEKADIIISELLGSFGDNELSPECLDGAQKFLRDDGISIPSQYTSFLCPIQSSKLYNEVRLSKEQDKHPLKHFETPYVVHQQNRLELSDTQPLFQFDHPNKDVPIDNTRFKKLQFKIRQNGVLHGFAGYFETVLYKDVMLSINPATHSPGMFSWFPIFFPVREPIHVKEGDILEVNFWRVNNSKNVWYEWCISKPWPGPIHNPNGRSYTIGL</sequence>
<feature type="binding site" evidence="10">
    <location>
        <position position="319"/>
    </location>
    <ligand>
        <name>S-adenosyl-L-methionine</name>
        <dbReference type="ChEBI" id="CHEBI:59789"/>
    </ligand>
</feature>
<keyword evidence="4" id="KW-0156">Chromatin regulator</keyword>
<evidence type="ECO:0000259" key="14">
    <source>
        <dbReference type="Pfam" id="PF17286"/>
    </source>
</evidence>
<dbReference type="Pfam" id="PF17285">
    <property type="entry name" value="PRMT5_TIM"/>
    <property type="match status" value="1"/>
</dbReference>
<feature type="domain" description="PRMT5 TIM barrel" evidence="13">
    <location>
        <begin position="35"/>
        <end position="285"/>
    </location>
</feature>
<evidence type="ECO:0000313" key="16">
    <source>
        <dbReference type="RefSeq" id="XP_026273208.1"/>
    </source>
</evidence>
<evidence type="ECO:0000259" key="12">
    <source>
        <dbReference type="Pfam" id="PF05185"/>
    </source>
</evidence>
<evidence type="ECO:0000256" key="2">
    <source>
        <dbReference type="ARBA" id="ARBA00022679"/>
    </source>
</evidence>
<dbReference type="FunFam" id="2.70.160.11:FF:000003">
    <property type="entry name" value="Protein arginine N-methyltransferase 5"/>
    <property type="match status" value="1"/>
</dbReference>
<dbReference type="Gene3D" id="2.70.160.11">
    <property type="entry name" value="Hnrnp arginine n-methyltransferase1"/>
    <property type="match status" value="1"/>
</dbReference>
<dbReference type="KEGG" id="foc:113202964"/>
<evidence type="ECO:0000259" key="13">
    <source>
        <dbReference type="Pfam" id="PF17285"/>
    </source>
</evidence>
<feature type="binding site" evidence="10">
    <location>
        <position position="387"/>
    </location>
    <ligand>
        <name>S-adenosyl-L-methionine</name>
        <dbReference type="ChEBI" id="CHEBI:59789"/>
    </ligand>
</feature>
<evidence type="ECO:0000256" key="4">
    <source>
        <dbReference type="ARBA" id="ARBA00022853"/>
    </source>
</evidence>
<dbReference type="InterPro" id="IPR029063">
    <property type="entry name" value="SAM-dependent_MTases_sf"/>
</dbReference>
<dbReference type="FunFam" id="3.40.50.150:FF:000029">
    <property type="entry name" value="Protein arginine N-methyltransferase 5"/>
    <property type="match status" value="1"/>
</dbReference>
<feature type="active site" description="Proton donor/acceptor" evidence="9">
    <location>
        <position position="439"/>
    </location>
</feature>
<evidence type="ECO:0000256" key="7">
    <source>
        <dbReference type="ARBA" id="ARBA00048612"/>
    </source>
</evidence>
<dbReference type="GeneID" id="113202964"/>
<dbReference type="GO" id="GO:0006355">
    <property type="term" value="P:regulation of DNA-templated transcription"/>
    <property type="evidence" value="ECO:0007669"/>
    <property type="project" value="TreeGrafter"/>
</dbReference>
<accession>A0A6J1RXZ5</accession>
<dbReference type="Pfam" id="PF05185">
    <property type="entry name" value="PRMT5"/>
    <property type="match status" value="1"/>
</dbReference>
<keyword evidence="6" id="KW-0804">Transcription</keyword>
<dbReference type="Proteomes" id="UP000504606">
    <property type="component" value="Unplaced"/>
</dbReference>
<keyword evidence="2 8" id="KW-0808">Transferase</keyword>
<reference evidence="16" key="1">
    <citation type="submission" date="2025-08" db="UniProtKB">
        <authorList>
            <consortium name="RefSeq"/>
        </authorList>
    </citation>
    <scope>IDENTIFICATION</scope>
    <source>
        <tissue evidence="16">Whole organism</tissue>
    </source>
</reference>
<evidence type="ECO:0000313" key="15">
    <source>
        <dbReference type="Proteomes" id="UP000504606"/>
    </source>
</evidence>
<comment type="catalytic activity">
    <reaction evidence="7">
        <text>L-arginyl-[protein] + 2 S-adenosyl-L-methionine = N(omega),N(omega)'-dimethyl-L-arginyl-[protein] + 2 S-adenosyl-L-homocysteine + 2 H(+)</text>
        <dbReference type="Rhea" id="RHEA:48108"/>
        <dbReference type="Rhea" id="RHEA-COMP:10532"/>
        <dbReference type="Rhea" id="RHEA-COMP:11992"/>
        <dbReference type="ChEBI" id="CHEBI:15378"/>
        <dbReference type="ChEBI" id="CHEBI:29965"/>
        <dbReference type="ChEBI" id="CHEBI:57856"/>
        <dbReference type="ChEBI" id="CHEBI:59789"/>
        <dbReference type="ChEBI" id="CHEBI:88221"/>
        <dbReference type="EC" id="2.1.1.320"/>
    </reaction>
</comment>
<comment type="similarity">
    <text evidence="8">Belongs to the class I-like SAM-binding methyltransferase superfamily.</text>
</comment>
<dbReference type="PIRSF" id="PIRSF015894">
    <property type="entry name" value="Skb1_MeTrfase"/>
    <property type="match status" value="1"/>
</dbReference>
<evidence type="ECO:0000256" key="3">
    <source>
        <dbReference type="ARBA" id="ARBA00022691"/>
    </source>
</evidence>
<feature type="domain" description="PRMT5 oligomerisation" evidence="14">
    <location>
        <begin position="462"/>
        <end position="630"/>
    </location>
</feature>
<evidence type="ECO:0000256" key="8">
    <source>
        <dbReference type="PIRNR" id="PIRNR015894"/>
    </source>
</evidence>
<feature type="binding site" evidence="10">
    <location>
        <begin position="328"/>
        <end position="329"/>
    </location>
    <ligand>
        <name>S-adenosyl-L-methionine</name>
        <dbReference type="ChEBI" id="CHEBI:59789"/>
    </ligand>
</feature>
<evidence type="ECO:0000256" key="11">
    <source>
        <dbReference type="PIRSR" id="PIRSR015894-3"/>
    </source>
</evidence>
<dbReference type="InterPro" id="IPR025799">
    <property type="entry name" value="Arg_MeTrfase"/>
</dbReference>
<dbReference type="RefSeq" id="XP_026273208.1">
    <property type="nucleotide sequence ID" value="XM_026417423.2"/>
</dbReference>
<dbReference type="GO" id="GO:0044020">
    <property type="term" value="F:histone H4R3 methyltransferase activity"/>
    <property type="evidence" value="ECO:0007669"/>
    <property type="project" value="UniProtKB-ARBA"/>
</dbReference>
<dbReference type="InterPro" id="IPR035075">
    <property type="entry name" value="PRMT5"/>
</dbReference>
<protein>
    <recommendedName>
        <fullName evidence="8">Protein arginine N-methyltransferase</fullName>
    </recommendedName>
</protein>
<feature type="active site" description="Proton donor/acceptor" evidence="9">
    <location>
        <position position="430"/>
    </location>
</feature>
<evidence type="ECO:0000256" key="1">
    <source>
        <dbReference type="ARBA" id="ARBA00022603"/>
    </source>
</evidence>
<dbReference type="OrthoDB" id="1368803at2759"/>
<evidence type="ECO:0000256" key="5">
    <source>
        <dbReference type="ARBA" id="ARBA00023015"/>
    </source>
</evidence>
<organism evidence="15 16">
    <name type="scientific">Frankliniella occidentalis</name>
    <name type="common">Western flower thrips</name>
    <name type="synonym">Euthrips occidentalis</name>
    <dbReference type="NCBI Taxonomy" id="133901"/>
    <lineage>
        <taxon>Eukaryota</taxon>
        <taxon>Metazoa</taxon>
        <taxon>Ecdysozoa</taxon>
        <taxon>Arthropoda</taxon>
        <taxon>Hexapoda</taxon>
        <taxon>Insecta</taxon>
        <taxon>Pterygota</taxon>
        <taxon>Neoptera</taxon>
        <taxon>Paraneoptera</taxon>
        <taxon>Thysanoptera</taxon>
        <taxon>Terebrantia</taxon>
        <taxon>Thripoidea</taxon>
        <taxon>Thripidae</taxon>
        <taxon>Frankliniella</taxon>
    </lineage>
</organism>
<dbReference type="CDD" id="cd02440">
    <property type="entry name" value="AdoMet_MTases"/>
    <property type="match status" value="1"/>
</dbReference>
<dbReference type="Gene3D" id="3.20.20.150">
    <property type="entry name" value="Divalent-metal-dependent TIM barrel enzymes"/>
    <property type="match status" value="1"/>
</dbReference>
<dbReference type="PANTHER" id="PTHR10738:SF0">
    <property type="entry name" value="PROTEIN ARGININE N-METHYLTRANSFERASE 5"/>
    <property type="match status" value="1"/>
</dbReference>
<evidence type="ECO:0000256" key="9">
    <source>
        <dbReference type="PIRSR" id="PIRSR015894-1"/>
    </source>
</evidence>
<dbReference type="GO" id="GO:0032259">
    <property type="term" value="P:methylation"/>
    <property type="evidence" value="ECO:0007669"/>
    <property type="project" value="UniProtKB-KW"/>
</dbReference>
<keyword evidence="1 8" id="KW-0489">Methyltransferase</keyword>
<evidence type="ECO:0000256" key="6">
    <source>
        <dbReference type="ARBA" id="ARBA00023163"/>
    </source>
</evidence>
<dbReference type="PROSITE" id="PS51678">
    <property type="entry name" value="SAM_MT_PRMT"/>
    <property type="match status" value="1"/>
</dbReference>
<gene>
    <name evidence="16" type="primary">LOC113202964</name>
</gene>
<feature type="site" description="Critical for specifying symmetric addition of methyl groups" evidence="11">
    <location>
        <position position="322"/>
    </location>
</feature>
<dbReference type="Pfam" id="PF17286">
    <property type="entry name" value="PRMT5_C"/>
    <property type="match status" value="1"/>
</dbReference>
<feature type="binding site" evidence="10">
    <location>
        <begin position="414"/>
        <end position="415"/>
    </location>
    <ligand>
        <name>S-adenosyl-L-methionine</name>
        <dbReference type="ChEBI" id="CHEBI:59789"/>
    </ligand>
</feature>
<dbReference type="FunFam" id="3.20.20.150:FF:000008">
    <property type="entry name" value="Protein arginine N-methyltransferase 5"/>
    <property type="match status" value="1"/>
</dbReference>
<proteinExistence type="inferred from homology"/>
<dbReference type="GO" id="GO:0005829">
    <property type="term" value="C:cytosol"/>
    <property type="evidence" value="ECO:0007669"/>
    <property type="project" value="TreeGrafter"/>
</dbReference>